<reference evidence="2" key="1">
    <citation type="submission" date="2022-06" db="EMBL/GenBank/DDBJ databases">
        <title>Draft genome sequence of Burkholderia glumae strain GR20004 isolated from rice panicle showing bacterial panicle blight.</title>
        <authorList>
            <person name="Choi S.Y."/>
            <person name="Lee Y.H."/>
        </authorList>
    </citation>
    <scope>NUCLEOTIDE SEQUENCE</scope>
    <source>
        <strain evidence="2">GR20004</strain>
    </source>
</reference>
<evidence type="ECO:0000313" key="3">
    <source>
        <dbReference type="Proteomes" id="UP001056386"/>
    </source>
</evidence>
<sequence length="398" mass="39986">MTTLLTTVAPTISAAGISAPTFADIYAWLQQQFQAIYGADIYIDPDSQDGQLLAAFAQAIADCNAVAIGVYNSFSPAKAVGAALSSNVKINGIQREAASYSSADLTLVGQGGTTIANGVAKDANNYQWALPASVTIPPAGTITITATCTTIGAIAAPAGTINQIATPTRGWQTVTNASDAAVGAPVETDAALRARQSVSTALPSQTVLDGIMGAIGNVAGVKRWVGYENDTSATDANGIPSHSMSLVVEGGDATAIAHAIVMKKTPGSGTYGTTSIVVTNRYGMPMAINFFRPTDAAISAVVTLRPLAGYTTATGVAIQNAIAAYINGVPIGGGAAAAVEWDECITQAKLVSGAGTFKIVSLALTGPRGAGAPDVALLFNEAASCTAAAVTITPITTG</sequence>
<accession>A0ABY5B9M6</accession>
<name>A0ABY5B9M6_BURGL</name>
<protein>
    <submittedName>
        <fullName evidence="2">Baseplate J/gp47 family protein</fullName>
    </submittedName>
</protein>
<feature type="domain" description="Baseplate protein J-like barrel" evidence="1">
    <location>
        <begin position="105"/>
        <end position="181"/>
    </location>
</feature>
<gene>
    <name evidence="2" type="ORF">NFI99_04575</name>
</gene>
<dbReference type="RefSeq" id="WP_153478724.1">
    <property type="nucleotide sequence ID" value="NZ_CP021075.1"/>
</dbReference>
<dbReference type="Pfam" id="PF04865">
    <property type="entry name" value="Baseplate_J"/>
    <property type="match status" value="1"/>
</dbReference>
<keyword evidence="3" id="KW-1185">Reference proteome</keyword>
<dbReference type="Proteomes" id="UP001056386">
    <property type="component" value="Chromosome 2"/>
</dbReference>
<evidence type="ECO:0000313" key="2">
    <source>
        <dbReference type="EMBL" id="USS43730.1"/>
    </source>
</evidence>
<dbReference type="EMBL" id="CP099583">
    <property type="protein sequence ID" value="USS43730.1"/>
    <property type="molecule type" value="Genomic_DNA"/>
</dbReference>
<evidence type="ECO:0000259" key="1">
    <source>
        <dbReference type="Pfam" id="PF04865"/>
    </source>
</evidence>
<proteinExistence type="predicted"/>
<organism evidence="2 3">
    <name type="scientific">Burkholderia glumae</name>
    <name type="common">Pseudomonas glumae</name>
    <dbReference type="NCBI Taxonomy" id="337"/>
    <lineage>
        <taxon>Bacteria</taxon>
        <taxon>Pseudomonadati</taxon>
        <taxon>Pseudomonadota</taxon>
        <taxon>Betaproteobacteria</taxon>
        <taxon>Burkholderiales</taxon>
        <taxon>Burkholderiaceae</taxon>
        <taxon>Burkholderia</taxon>
    </lineage>
</organism>
<dbReference type="InterPro" id="IPR006949">
    <property type="entry name" value="Barrel_Baseplate_J-like"/>
</dbReference>